<dbReference type="InterPro" id="IPR016188">
    <property type="entry name" value="PurM-like_N"/>
</dbReference>
<feature type="domain" description="PurM-like C-terminal" evidence="3">
    <location>
        <begin position="154"/>
        <end position="314"/>
    </location>
</feature>
<dbReference type="EC" id="2.7.4.16" evidence="1"/>
<dbReference type="NCBIfam" id="TIGR01379">
    <property type="entry name" value="thiL"/>
    <property type="match status" value="1"/>
</dbReference>
<feature type="binding site" evidence="1">
    <location>
        <position position="47"/>
    </location>
    <ligand>
        <name>Mg(2+)</name>
        <dbReference type="ChEBI" id="CHEBI:18420"/>
        <label>1</label>
    </ligand>
</feature>
<comment type="pathway">
    <text evidence="1">Cofactor biosynthesis; thiamine diphosphate biosynthesis; thiamine diphosphate from thiamine phosphate: step 1/1.</text>
</comment>
<comment type="function">
    <text evidence="1">Catalyzes the ATP-dependent phosphorylation of thiamine-monophosphate (TMP) to form thiamine-pyrophosphate (TPP), the active form of vitamin B1.</text>
</comment>
<feature type="binding site" evidence="1">
    <location>
        <position position="77"/>
    </location>
    <ligand>
        <name>Mg(2+)</name>
        <dbReference type="ChEBI" id="CHEBI:18420"/>
        <label>4</label>
    </ligand>
</feature>
<dbReference type="Proteomes" id="UP000185557">
    <property type="component" value="Unassembled WGS sequence"/>
</dbReference>
<organism evidence="4 5">
    <name type="scientific">Phormidium tenue NIES-30</name>
    <dbReference type="NCBI Taxonomy" id="549789"/>
    <lineage>
        <taxon>Bacteria</taxon>
        <taxon>Bacillati</taxon>
        <taxon>Cyanobacteriota</taxon>
        <taxon>Cyanophyceae</taxon>
        <taxon>Oscillatoriophycideae</taxon>
        <taxon>Oscillatoriales</taxon>
        <taxon>Oscillatoriaceae</taxon>
        <taxon>Phormidium</taxon>
    </lineage>
</organism>
<dbReference type="InterPro" id="IPR010918">
    <property type="entry name" value="PurM-like_C_dom"/>
</dbReference>
<dbReference type="HAMAP" id="MF_02128">
    <property type="entry name" value="TMP_kinase"/>
    <property type="match status" value="1"/>
</dbReference>
<dbReference type="GO" id="GO:0009228">
    <property type="term" value="P:thiamine biosynthetic process"/>
    <property type="evidence" value="ECO:0007669"/>
    <property type="project" value="UniProtKB-KW"/>
</dbReference>
<feature type="binding site" evidence="1">
    <location>
        <position position="31"/>
    </location>
    <ligand>
        <name>Mg(2+)</name>
        <dbReference type="ChEBI" id="CHEBI:18420"/>
        <label>4</label>
    </ligand>
</feature>
<keyword evidence="1" id="KW-0808">Transferase</keyword>
<feature type="binding site" evidence="1">
    <location>
        <position position="107"/>
    </location>
    <ligand>
        <name>ATP</name>
        <dbReference type="ChEBI" id="CHEBI:30616"/>
    </ligand>
</feature>
<feature type="binding site" evidence="1">
    <location>
        <position position="150"/>
    </location>
    <ligand>
        <name>ATP</name>
        <dbReference type="ChEBI" id="CHEBI:30616"/>
    </ligand>
</feature>
<dbReference type="UniPathway" id="UPA00060">
    <property type="reaction ID" value="UER00142"/>
</dbReference>
<comment type="similarity">
    <text evidence="1">Belongs to the thiamine-monophosphate kinase family.</text>
</comment>
<dbReference type="OrthoDB" id="9802811at2"/>
<dbReference type="InterPro" id="IPR036921">
    <property type="entry name" value="PurM-like_N_sf"/>
</dbReference>
<dbReference type="Pfam" id="PF02769">
    <property type="entry name" value="AIRS_C"/>
    <property type="match status" value="1"/>
</dbReference>
<feature type="binding site" evidence="1">
    <location>
        <position position="125"/>
    </location>
    <ligand>
        <name>Mg(2+)</name>
        <dbReference type="ChEBI" id="CHEBI:18420"/>
        <label>1</label>
    </ligand>
</feature>
<sequence length="336" mass="35409">MEHPQTIAELGELGLLKRLFRYCPGDVIGDDGAVVALPPGRHLVVTTDVLVEGVHFSDRTTPAAAVGWRAVAANLSDLAAMGATPEGITVGLSLPGHTPLAWVEGLYQGMADCLNRWGGVVLGGDLCRADAVSVAITALGSVDPQRALYRSQAQPGQAIVVTGYHGLSRAGLELLLHPDRGTEVAQADRDRWIAAHQQPQPRLDAIAALWQVLGADADARAIAVMDSSDGLANAVLHLCQSSGVGAVLQESDLPIDGALVDWVGRSQALDWCLYGGEDFELVLCLPWPQAQALQAALGKGCAIVGETTVATRVELWPDDRAAPVVLSFSQGFQHFD</sequence>
<feature type="binding site" evidence="1">
    <location>
        <position position="332"/>
    </location>
    <ligand>
        <name>substrate</name>
    </ligand>
</feature>
<dbReference type="InterPro" id="IPR036676">
    <property type="entry name" value="PurM-like_C_sf"/>
</dbReference>
<dbReference type="RefSeq" id="WP_073608362.1">
    <property type="nucleotide sequence ID" value="NZ_MRCG01000006.1"/>
</dbReference>
<dbReference type="Pfam" id="PF00586">
    <property type="entry name" value="AIRS"/>
    <property type="match status" value="1"/>
</dbReference>
<feature type="binding site" evidence="1">
    <location>
        <position position="229"/>
    </location>
    <ligand>
        <name>Mg(2+)</name>
        <dbReference type="ChEBI" id="CHEBI:18420"/>
        <label>5</label>
    </ligand>
</feature>
<dbReference type="Gene3D" id="3.30.1330.10">
    <property type="entry name" value="PurM-like, N-terminal domain"/>
    <property type="match status" value="1"/>
</dbReference>
<feature type="binding site" evidence="1">
    <location>
        <position position="77"/>
    </location>
    <ligand>
        <name>Mg(2+)</name>
        <dbReference type="ChEBI" id="CHEBI:18420"/>
        <label>3</label>
    </ligand>
</feature>
<dbReference type="PANTHER" id="PTHR30270">
    <property type="entry name" value="THIAMINE-MONOPHOSPHATE KINASE"/>
    <property type="match status" value="1"/>
</dbReference>
<protein>
    <recommendedName>
        <fullName evidence="1">Thiamine-monophosphate kinase</fullName>
        <shortName evidence="1">TMP kinase</shortName>
        <shortName evidence="1">Thiamine-phosphate kinase</shortName>
        <ecNumber evidence="1">2.7.4.16</ecNumber>
    </recommendedName>
</protein>
<dbReference type="SUPFAM" id="SSF55326">
    <property type="entry name" value="PurM N-terminal domain-like"/>
    <property type="match status" value="1"/>
</dbReference>
<comment type="caution">
    <text evidence="4">The sequence shown here is derived from an EMBL/GenBank/DDBJ whole genome shotgun (WGS) entry which is preliminary data.</text>
</comment>
<comment type="miscellaneous">
    <text evidence="1">Reaction mechanism of ThiL seems to utilize a direct, inline transfer of the gamma-phosphate of ATP to TMP rather than a phosphorylated enzyme intermediate.</text>
</comment>
<feature type="domain" description="PurM-like N-terminal" evidence="2">
    <location>
        <begin position="29"/>
        <end position="142"/>
    </location>
</feature>
<dbReference type="InterPro" id="IPR006283">
    <property type="entry name" value="ThiL-like"/>
</dbReference>
<feature type="binding site" evidence="1">
    <location>
        <position position="228"/>
    </location>
    <ligand>
        <name>ATP</name>
        <dbReference type="ChEBI" id="CHEBI:30616"/>
    </ligand>
</feature>
<evidence type="ECO:0000313" key="5">
    <source>
        <dbReference type="Proteomes" id="UP000185557"/>
    </source>
</evidence>
<dbReference type="AlphaFoldDB" id="A0A1U7J6B8"/>
<reference evidence="4 5" key="1">
    <citation type="submission" date="2016-11" db="EMBL/GenBank/DDBJ databases">
        <title>Draft Genome Sequences of Nine Cyanobacterial Strains from Diverse Habitats.</title>
        <authorList>
            <person name="Zhu T."/>
            <person name="Hou S."/>
            <person name="Lu X."/>
            <person name="Hess W.R."/>
        </authorList>
    </citation>
    <scope>NUCLEOTIDE SEQUENCE [LARGE SCALE GENOMIC DNA]</scope>
    <source>
        <strain evidence="4 5">NIES-30</strain>
    </source>
</reference>
<dbReference type="GO" id="GO:0000287">
    <property type="term" value="F:magnesium ion binding"/>
    <property type="evidence" value="ECO:0007669"/>
    <property type="project" value="UniProtKB-UniRule"/>
</dbReference>
<keyword evidence="1 4" id="KW-0418">Kinase</keyword>
<evidence type="ECO:0000259" key="2">
    <source>
        <dbReference type="Pfam" id="PF00586"/>
    </source>
</evidence>
<feature type="binding site" evidence="1">
    <location>
        <position position="48"/>
    </location>
    <ligand>
        <name>Mg(2+)</name>
        <dbReference type="ChEBI" id="CHEBI:18420"/>
        <label>1</label>
    </ligand>
</feature>
<dbReference type="GO" id="GO:0009030">
    <property type="term" value="F:thiamine-phosphate kinase activity"/>
    <property type="evidence" value="ECO:0007669"/>
    <property type="project" value="UniProtKB-UniRule"/>
</dbReference>
<evidence type="ECO:0000256" key="1">
    <source>
        <dbReference type="HAMAP-Rule" id="MF_02128"/>
    </source>
</evidence>
<dbReference type="PIRSF" id="PIRSF005303">
    <property type="entry name" value="Thiam_monoph_kin"/>
    <property type="match status" value="1"/>
</dbReference>
<dbReference type="EMBL" id="MRCG01000006">
    <property type="protein sequence ID" value="OKH48435.1"/>
    <property type="molecule type" value="Genomic_DNA"/>
</dbReference>
<keyword evidence="1" id="KW-0547">Nucleotide-binding</keyword>
<dbReference type="CDD" id="cd02194">
    <property type="entry name" value="ThiL"/>
    <property type="match status" value="1"/>
</dbReference>
<keyword evidence="1" id="KW-0067">ATP-binding</keyword>
<feature type="binding site" evidence="1">
    <location>
        <position position="31"/>
    </location>
    <ligand>
        <name>Mg(2+)</name>
        <dbReference type="ChEBI" id="CHEBI:18420"/>
        <label>3</label>
    </ligand>
</feature>
<evidence type="ECO:0000259" key="3">
    <source>
        <dbReference type="Pfam" id="PF02769"/>
    </source>
</evidence>
<feature type="binding site" evidence="1">
    <location>
        <position position="277"/>
    </location>
    <ligand>
        <name>substrate</name>
    </ligand>
</feature>
<dbReference type="Gene3D" id="3.90.650.10">
    <property type="entry name" value="PurM-like C-terminal domain"/>
    <property type="match status" value="1"/>
</dbReference>
<feature type="binding site" evidence="1">
    <location>
        <position position="77"/>
    </location>
    <ligand>
        <name>Mg(2+)</name>
        <dbReference type="ChEBI" id="CHEBI:18420"/>
        <label>2</label>
    </ligand>
</feature>
<keyword evidence="1" id="KW-0460">Magnesium</keyword>
<feature type="binding site" evidence="1">
    <location>
        <position position="46"/>
    </location>
    <ligand>
        <name>Mg(2+)</name>
        <dbReference type="ChEBI" id="CHEBI:18420"/>
        <label>4</label>
    </ligand>
</feature>
<dbReference type="PANTHER" id="PTHR30270:SF0">
    <property type="entry name" value="THIAMINE-MONOPHOSPHATE KINASE"/>
    <property type="match status" value="1"/>
</dbReference>
<evidence type="ECO:0000313" key="4">
    <source>
        <dbReference type="EMBL" id="OKH48435.1"/>
    </source>
</evidence>
<dbReference type="SUPFAM" id="SSF56042">
    <property type="entry name" value="PurM C-terminal domain-like"/>
    <property type="match status" value="1"/>
</dbReference>
<feature type="binding site" evidence="1">
    <location>
        <begin position="124"/>
        <end position="125"/>
    </location>
    <ligand>
        <name>ATP</name>
        <dbReference type="ChEBI" id="CHEBI:30616"/>
    </ligand>
</feature>
<name>A0A1U7J6B8_9CYAN</name>
<proteinExistence type="inferred from homology"/>
<comment type="catalytic activity">
    <reaction evidence="1">
        <text>thiamine phosphate + ATP = thiamine diphosphate + ADP</text>
        <dbReference type="Rhea" id="RHEA:15913"/>
        <dbReference type="ChEBI" id="CHEBI:30616"/>
        <dbReference type="ChEBI" id="CHEBI:37575"/>
        <dbReference type="ChEBI" id="CHEBI:58937"/>
        <dbReference type="ChEBI" id="CHEBI:456216"/>
        <dbReference type="EC" id="2.7.4.16"/>
    </reaction>
</comment>
<dbReference type="GO" id="GO:0009229">
    <property type="term" value="P:thiamine diphosphate biosynthetic process"/>
    <property type="evidence" value="ECO:0007669"/>
    <property type="project" value="UniProtKB-UniRule"/>
</dbReference>
<gene>
    <name evidence="1" type="primary">thiL</name>
    <name evidence="4" type="ORF">NIES30_10465</name>
</gene>
<accession>A0A1U7J6B8</accession>
<keyword evidence="1" id="KW-0479">Metal-binding</keyword>
<keyword evidence="1" id="KW-0784">Thiamine biosynthesis</keyword>
<keyword evidence="5" id="KW-1185">Reference proteome</keyword>
<feature type="binding site" evidence="1">
    <location>
        <position position="55"/>
    </location>
    <ligand>
        <name>substrate</name>
    </ligand>
</feature>
<feature type="binding site" evidence="1">
    <location>
        <position position="48"/>
    </location>
    <ligand>
        <name>Mg(2+)</name>
        <dbReference type="ChEBI" id="CHEBI:18420"/>
        <label>2</label>
    </ligand>
</feature>
<dbReference type="STRING" id="549789.NIES30_10465"/>
<dbReference type="GO" id="GO:0005524">
    <property type="term" value="F:ATP binding"/>
    <property type="evidence" value="ECO:0007669"/>
    <property type="project" value="UniProtKB-UniRule"/>
</dbReference>
<feature type="binding site" evidence="1">
    <location>
        <position position="226"/>
    </location>
    <ligand>
        <name>Mg(2+)</name>
        <dbReference type="ChEBI" id="CHEBI:18420"/>
        <label>3</label>
    </ligand>
</feature>